<accession>A0A6L2PJE8</accession>
<dbReference type="Pfam" id="PF01359">
    <property type="entry name" value="Transposase_1"/>
    <property type="match status" value="1"/>
</dbReference>
<dbReference type="EMBL" id="BLKM01000199">
    <property type="protein sequence ID" value="GFG30157.1"/>
    <property type="molecule type" value="Genomic_DNA"/>
</dbReference>
<evidence type="ECO:0000256" key="1">
    <source>
        <dbReference type="SAM" id="MobiDB-lite"/>
    </source>
</evidence>
<comment type="caution">
    <text evidence="2">The sequence shown here is derived from an EMBL/GenBank/DDBJ whole genome shotgun (WGS) entry which is preliminary data.</text>
</comment>
<dbReference type="InterPro" id="IPR001888">
    <property type="entry name" value="Transposase_1"/>
</dbReference>
<dbReference type="GO" id="GO:0003676">
    <property type="term" value="F:nucleic acid binding"/>
    <property type="evidence" value="ECO:0007669"/>
    <property type="project" value="InterPro"/>
</dbReference>
<feature type="region of interest" description="Disordered" evidence="1">
    <location>
        <begin position="1"/>
        <end position="20"/>
    </location>
</feature>
<dbReference type="AlphaFoldDB" id="A0A6L2PJE8"/>
<dbReference type="InterPro" id="IPR036397">
    <property type="entry name" value="RNaseH_sf"/>
</dbReference>
<name>A0A6L2PJE8_COPFO</name>
<dbReference type="Gene3D" id="3.30.420.10">
    <property type="entry name" value="Ribonuclease H-like superfamily/Ribonuclease H"/>
    <property type="match status" value="1"/>
</dbReference>
<sequence length="93" mass="10858">MEDSEVSEAKEARQVRSKVKEGVVHREYAPEGQTVNKEYYVEVLRRLRDAVWRKRPAMWKQGENVEEEDVSRHEGDEKKCDDGAVGYSKESFP</sequence>
<evidence type="ECO:0000313" key="3">
    <source>
        <dbReference type="Proteomes" id="UP000502823"/>
    </source>
</evidence>
<protein>
    <submittedName>
        <fullName evidence="2">Uncharacterized protein</fullName>
    </submittedName>
</protein>
<feature type="compositionally biased region" description="Basic and acidic residues" evidence="1">
    <location>
        <begin position="70"/>
        <end position="82"/>
    </location>
</feature>
<keyword evidence="3" id="KW-1185">Reference proteome</keyword>
<dbReference type="OrthoDB" id="8190404at2759"/>
<organism evidence="2 3">
    <name type="scientific">Coptotermes formosanus</name>
    <name type="common">Formosan subterranean termite</name>
    <dbReference type="NCBI Taxonomy" id="36987"/>
    <lineage>
        <taxon>Eukaryota</taxon>
        <taxon>Metazoa</taxon>
        <taxon>Ecdysozoa</taxon>
        <taxon>Arthropoda</taxon>
        <taxon>Hexapoda</taxon>
        <taxon>Insecta</taxon>
        <taxon>Pterygota</taxon>
        <taxon>Neoptera</taxon>
        <taxon>Polyneoptera</taxon>
        <taxon>Dictyoptera</taxon>
        <taxon>Blattodea</taxon>
        <taxon>Blattoidea</taxon>
        <taxon>Termitoidae</taxon>
        <taxon>Rhinotermitidae</taxon>
        <taxon>Coptotermes</taxon>
    </lineage>
</organism>
<proteinExistence type="predicted"/>
<feature type="compositionally biased region" description="Basic and acidic residues" evidence="1">
    <location>
        <begin position="7"/>
        <end position="20"/>
    </location>
</feature>
<reference evidence="3" key="1">
    <citation type="submission" date="2020-01" db="EMBL/GenBank/DDBJ databases">
        <title>Draft genome sequence of the Termite Coptotermes fromosanus.</title>
        <authorList>
            <person name="Itakura S."/>
            <person name="Yosikawa Y."/>
            <person name="Umezawa K."/>
        </authorList>
    </citation>
    <scope>NUCLEOTIDE SEQUENCE [LARGE SCALE GENOMIC DNA]</scope>
</reference>
<evidence type="ECO:0000313" key="2">
    <source>
        <dbReference type="EMBL" id="GFG30157.1"/>
    </source>
</evidence>
<feature type="region of interest" description="Disordered" evidence="1">
    <location>
        <begin position="61"/>
        <end position="93"/>
    </location>
</feature>
<gene>
    <name evidence="2" type="ORF">Cfor_00901</name>
</gene>
<dbReference type="Proteomes" id="UP000502823">
    <property type="component" value="Unassembled WGS sequence"/>
</dbReference>
<dbReference type="InParanoid" id="A0A6L2PJE8"/>